<evidence type="ECO:0000256" key="2">
    <source>
        <dbReference type="ARBA" id="ARBA00006247"/>
    </source>
</evidence>
<dbReference type="OrthoDB" id="9761532at2"/>
<organism evidence="10 11">
    <name type="scientific">Limosilactobacillus secaliphilus</name>
    <dbReference type="NCBI Taxonomy" id="396268"/>
    <lineage>
        <taxon>Bacteria</taxon>
        <taxon>Bacillati</taxon>
        <taxon>Bacillota</taxon>
        <taxon>Bacilli</taxon>
        <taxon>Lactobacillales</taxon>
        <taxon>Lactobacillaceae</taxon>
        <taxon>Limosilactobacillus</taxon>
    </lineage>
</organism>
<dbReference type="InterPro" id="IPR011650">
    <property type="entry name" value="Peptidase_M20_dimer"/>
</dbReference>
<dbReference type="GO" id="GO:0008777">
    <property type="term" value="F:acetylornithine deacetylase activity"/>
    <property type="evidence" value="ECO:0007669"/>
    <property type="project" value="TreeGrafter"/>
</dbReference>
<dbReference type="NCBIfam" id="NF005591">
    <property type="entry name" value="PRK07318.1"/>
    <property type="match status" value="1"/>
</dbReference>
<dbReference type="Gene3D" id="3.40.630.10">
    <property type="entry name" value="Zn peptidases"/>
    <property type="match status" value="1"/>
</dbReference>
<protein>
    <submittedName>
        <fullName evidence="10">Dipeptidase PepV</fullName>
    </submittedName>
</protein>
<dbReference type="PANTHER" id="PTHR43808">
    <property type="entry name" value="ACETYLORNITHINE DEACETYLASE"/>
    <property type="match status" value="1"/>
</dbReference>
<evidence type="ECO:0000259" key="9">
    <source>
        <dbReference type="Pfam" id="PF07687"/>
    </source>
</evidence>
<dbReference type="Gene3D" id="3.30.70.360">
    <property type="match status" value="2"/>
</dbReference>
<dbReference type="Proteomes" id="UP000050934">
    <property type="component" value="Unassembled WGS sequence"/>
</dbReference>
<keyword evidence="5" id="KW-0378">Hydrolase</keyword>
<dbReference type="PATRIC" id="fig|396268.3.peg.236"/>
<keyword evidence="7" id="KW-0224">Dipeptidase</keyword>
<keyword evidence="4" id="KW-0479">Metal-binding</keyword>
<evidence type="ECO:0000256" key="3">
    <source>
        <dbReference type="ARBA" id="ARBA00022670"/>
    </source>
</evidence>
<proteinExistence type="inferred from homology"/>
<dbReference type="Pfam" id="PF07687">
    <property type="entry name" value="M20_dimer"/>
    <property type="match status" value="1"/>
</dbReference>
<dbReference type="CDD" id="cd03888">
    <property type="entry name" value="M20_PepV"/>
    <property type="match status" value="1"/>
</dbReference>
<dbReference type="SUPFAM" id="SSF53187">
    <property type="entry name" value="Zn-dependent exopeptidases"/>
    <property type="match status" value="1"/>
</dbReference>
<evidence type="ECO:0000256" key="6">
    <source>
        <dbReference type="ARBA" id="ARBA00022833"/>
    </source>
</evidence>
<feature type="domain" description="Peptidase M20 dimerisation" evidence="9">
    <location>
        <begin position="251"/>
        <end position="334"/>
    </location>
</feature>
<dbReference type="NCBIfam" id="TIGR01887">
    <property type="entry name" value="dipeptidaselike"/>
    <property type="match status" value="1"/>
</dbReference>
<dbReference type="InterPro" id="IPR050072">
    <property type="entry name" value="Peptidase_M20A"/>
</dbReference>
<dbReference type="RefSeq" id="WP_057740656.1">
    <property type="nucleotide sequence ID" value="NZ_JQBW01000006.1"/>
</dbReference>
<evidence type="ECO:0000256" key="5">
    <source>
        <dbReference type="ARBA" id="ARBA00022801"/>
    </source>
</evidence>
<comment type="cofactor">
    <cofactor evidence="1">
        <name>Zn(2+)</name>
        <dbReference type="ChEBI" id="CHEBI:29105"/>
    </cofactor>
</comment>
<evidence type="ECO:0000256" key="8">
    <source>
        <dbReference type="ARBA" id="ARBA00023049"/>
    </source>
</evidence>
<dbReference type="SUPFAM" id="SSF55031">
    <property type="entry name" value="Bacterial exopeptidase dimerisation domain"/>
    <property type="match status" value="1"/>
</dbReference>
<dbReference type="PROSITE" id="PS00759">
    <property type="entry name" value="ARGE_DAPE_CPG2_2"/>
    <property type="match status" value="1"/>
</dbReference>
<evidence type="ECO:0000256" key="7">
    <source>
        <dbReference type="ARBA" id="ARBA00022997"/>
    </source>
</evidence>
<evidence type="ECO:0000256" key="1">
    <source>
        <dbReference type="ARBA" id="ARBA00001947"/>
    </source>
</evidence>
<dbReference type="AlphaFoldDB" id="A0A0R2I9V5"/>
<evidence type="ECO:0000256" key="4">
    <source>
        <dbReference type="ARBA" id="ARBA00022723"/>
    </source>
</evidence>
<comment type="caution">
    <text evidence="10">The sequence shown here is derived from an EMBL/GenBank/DDBJ whole genome shotgun (WGS) entry which is preliminary data.</text>
</comment>
<dbReference type="InterPro" id="IPR010964">
    <property type="entry name" value="M20A_pepV-rel"/>
</dbReference>
<reference evidence="10 11" key="1">
    <citation type="journal article" date="2015" name="Genome Announc.">
        <title>Expanding the biotechnology potential of lactobacilli through comparative genomics of 213 strains and associated genera.</title>
        <authorList>
            <person name="Sun Z."/>
            <person name="Harris H.M."/>
            <person name="McCann A."/>
            <person name="Guo C."/>
            <person name="Argimon S."/>
            <person name="Zhang W."/>
            <person name="Yang X."/>
            <person name="Jeffery I.B."/>
            <person name="Cooney J.C."/>
            <person name="Kagawa T.F."/>
            <person name="Liu W."/>
            <person name="Song Y."/>
            <person name="Salvetti E."/>
            <person name="Wrobel A."/>
            <person name="Rasinkangas P."/>
            <person name="Parkhill J."/>
            <person name="Rea M.C."/>
            <person name="O'Sullivan O."/>
            <person name="Ritari J."/>
            <person name="Douillard F.P."/>
            <person name="Paul Ross R."/>
            <person name="Yang R."/>
            <person name="Briner A.E."/>
            <person name="Felis G.E."/>
            <person name="de Vos W.M."/>
            <person name="Barrangou R."/>
            <person name="Klaenhammer T.R."/>
            <person name="Caufield P.W."/>
            <person name="Cui Y."/>
            <person name="Zhang H."/>
            <person name="O'Toole P.W."/>
        </authorList>
    </citation>
    <scope>NUCLEOTIDE SEQUENCE [LARGE SCALE GENOMIC DNA]</scope>
    <source>
        <strain evidence="10 11">DSM 17896</strain>
    </source>
</reference>
<dbReference type="STRING" id="396268.IV45_GL000235"/>
<dbReference type="InterPro" id="IPR036264">
    <property type="entry name" value="Bact_exopeptidase_dim_dom"/>
</dbReference>
<dbReference type="GO" id="GO:0008270">
    <property type="term" value="F:zinc ion binding"/>
    <property type="evidence" value="ECO:0007669"/>
    <property type="project" value="InterPro"/>
</dbReference>
<keyword evidence="3" id="KW-0645">Protease</keyword>
<dbReference type="PANTHER" id="PTHR43808:SF31">
    <property type="entry name" value="N-ACETYL-L-CITRULLINE DEACETYLASE"/>
    <property type="match status" value="1"/>
</dbReference>
<dbReference type="GO" id="GO:0006526">
    <property type="term" value="P:L-arginine biosynthetic process"/>
    <property type="evidence" value="ECO:0007669"/>
    <property type="project" value="TreeGrafter"/>
</dbReference>
<dbReference type="Pfam" id="PF01546">
    <property type="entry name" value="Peptidase_M20"/>
    <property type="match status" value="1"/>
</dbReference>
<dbReference type="GO" id="GO:0008237">
    <property type="term" value="F:metallopeptidase activity"/>
    <property type="evidence" value="ECO:0007669"/>
    <property type="project" value="UniProtKB-KW"/>
</dbReference>
<evidence type="ECO:0000313" key="10">
    <source>
        <dbReference type="EMBL" id="KRN59196.1"/>
    </source>
</evidence>
<dbReference type="EMBL" id="JQBW01000006">
    <property type="protein sequence ID" value="KRN59196.1"/>
    <property type="molecule type" value="Genomic_DNA"/>
</dbReference>
<dbReference type="GO" id="GO:0016805">
    <property type="term" value="F:dipeptidase activity"/>
    <property type="evidence" value="ECO:0007669"/>
    <property type="project" value="UniProtKB-KW"/>
</dbReference>
<dbReference type="GO" id="GO:0006508">
    <property type="term" value="P:proteolysis"/>
    <property type="evidence" value="ECO:0007669"/>
    <property type="project" value="UniProtKB-KW"/>
</dbReference>
<comment type="similarity">
    <text evidence="2">Belongs to the peptidase M20A family.</text>
</comment>
<gene>
    <name evidence="10" type="ORF">IV45_GL000235</name>
</gene>
<name>A0A0R2I9V5_9LACO</name>
<keyword evidence="6" id="KW-0862">Zinc</keyword>
<dbReference type="InterPro" id="IPR001261">
    <property type="entry name" value="ArgE/DapE_CS"/>
</dbReference>
<accession>A0A0R2I9V5</accession>
<sequence>MTDWLQIAKDHQDDYLRDLTTLLKIKSVRDDTKASADAPLGPGPTAALHAFLKMAQKDGFKTKNIDNVAGYAEVGDGDETVAILAHVDVMPAGNGWDTDPFDPVIKDGKLFARGASDDKGPGMACYYALKILKERGVSFNKKIRFIVGTDEESNWTGMHHYFATEPAPTMGFSPDAEFPLINGEKGQVSMLLDMDANNDGNDQLKSFDSGLRFNMVPREADAVIAVSDEQTVAQQFDDFVQENPVDGSLNKEADGLHVKVIGKAAHGMEPEKGINAGTYLATFLTQLNLGGNAKSFVDFIAHYLHDDTRAHHLGIAYTDSIMGEMTMNVGLMSFKQGETGHIDMNFRYPKGVEPAKLLAKIEPLANLYHFQAHYDGFEKPHYVDPSDPIVTTLLNAYKDVTGDTAAQPEVVGGGTYGRLMKRGVAFGALMPNTPNTMHQANEYQPVDDLISSMAIYMKAIYDLAGE</sequence>
<keyword evidence="8" id="KW-0482">Metalloprotease</keyword>
<evidence type="ECO:0000313" key="11">
    <source>
        <dbReference type="Proteomes" id="UP000050934"/>
    </source>
</evidence>
<dbReference type="InterPro" id="IPR002933">
    <property type="entry name" value="Peptidase_M20"/>
</dbReference>
<keyword evidence="11" id="KW-1185">Reference proteome</keyword>